<dbReference type="EMBL" id="BJLP01000093">
    <property type="protein sequence ID" value="GEA82731.1"/>
    <property type="molecule type" value="Genomic_DNA"/>
</dbReference>
<keyword evidence="2" id="KW-1185">Reference proteome</keyword>
<sequence>MTLVVEPETWEAPAWFEGTALGVPVVGSLFSTGASLGSGDWAGALGSAAGSVGDLVGVAVDPLGTLASSVAGFLLDRFSWFQEALDVLVGDPAVVTAVGLTWANVGATLEMQSDRLIEIRDRTAQYWHGPAADAFRRRVTEMAHRATVEAFACRCVNTGFAIGSGIVEIVRQIVSAICAELVGKLIVWVAEALGTLGFGVPVVVAQATSAIARWVDDAARWTDELLQSTGRFCDLLADLYRAFDEVGLYNLGIGPDTVVGAGASGVDQGAQTVGG</sequence>
<evidence type="ECO:0000313" key="2">
    <source>
        <dbReference type="Proteomes" id="UP000315842"/>
    </source>
</evidence>
<name>A0A4Y3KE62_CELUD</name>
<dbReference type="RefSeq" id="WP_094179603.1">
    <property type="nucleotide sequence ID" value="NZ_BJLP01000093.1"/>
</dbReference>
<comment type="caution">
    <text evidence="1">The sequence shown here is derived from an EMBL/GenBank/DDBJ whole genome shotgun (WGS) entry which is preliminary data.</text>
</comment>
<reference evidence="1 2" key="1">
    <citation type="submission" date="2019-06" db="EMBL/GenBank/DDBJ databases">
        <title>Whole genome shotgun sequence of Cellulomonas uda NBRC 3747.</title>
        <authorList>
            <person name="Hosoyama A."/>
            <person name="Uohara A."/>
            <person name="Ohji S."/>
            <person name="Ichikawa N."/>
        </authorList>
    </citation>
    <scope>NUCLEOTIDE SEQUENCE [LARGE SCALE GENOMIC DNA]</scope>
    <source>
        <strain evidence="1 2">NBRC 3747</strain>
    </source>
</reference>
<protein>
    <recommendedName>
        <fullName evidence="3">PPE family domain-containing protein</fullName>
    </recommendedName>
</protein>
<gene>
    <name evidence="1" type="ORF">CUD01_31750</name>
</gene>
<dbReference type="Proteomes" id="UP000315842">
    <property type="component" value="Unassembled WGS sequence"/>
</dbReference>
<evidence type="ECO:0000313" key="1">
    <source>
        <dbReference type="EMBL" id="GEA82731.1"/>
    </source>
</evidence>
<accession>A0A4Y3KE62</accession>
<organism evidence="1 2">
    <name type="scientific">Cellulomonas uda</name>
    <dbReference type="NCBI Taxonomy" id="1714"/>
    <lineage>
        <taxon>Bacteria</taxon>
        <taxon>Bacillati</taxon>
        <taxon>Actinomycetota</taxon>
        <taxon>Actinomycetes</taxon>
        <taxon>Micrococcales</taxon>
        <taxon>Cellulomonadaceae</taxon>
        <taxon>Cellulomonas</taxon>
    </lineage>
</organism>
<proteinExistence type="predicted"/>
<evidence type="ECO:0008006" key="3">
    <source>
        <dbReference type="Google" id="ProtNLM"/>
    </source>
</evidence>
<dbReference type="AlphaFoldDB" id="A0A4Y3KE62"/>